<reference evidence="2" key="1">
    <citation type="submission" date="2020-07" db="EMBL/GenBank/DDBJ databases">
        <title>The High-quality genome of the commercially important snow crab, Chionoecetes opilio.</title>
        <authorList>
            <person name="Jeong J.-H."/>
            <person name="Ryu S."/>
        </authorList>
    </citation>
    <scope>NUCLEOTIDE SEQUENCE</scope>
    <source>
        <strain evidence="2">MADBK_172401_WGS</strain>
        <tissue evidence="2">Digestive gland</tissue>
    </source>
</reference>
<accession>A0A8J5D413</accession>
<dbReference type="Proteomes" id="UP000770661">
    <property type="component" value="Unassembled WGS sequence"/>
</dbReference>
<comment type="caution">
    <text evidence="2">The sequence shown here is derived from an EMBL/GenBank/DDBJ whole genome shotgun (WGS) entry which is preliminary data.</text>
</comment>
<gene>
    <name evidence="2" type="primary">Cstb</name>
    <name evidence="2" type="ORF">GWK47_031993</name>
</gene>
<dbReference type="OrthoDB" id="2429551at2759"/>
<dbReference type="EMBL" id="JACEEZ010001919">
    <property type="protein sequence ID" value="KAG0728672.1"/>
    <property type="molecule type" value="Genomic_DNA"/>
</dbReference>
<organism evidence="2 3">
    <name type="scientific">Chionoecetes opilio</name>
    <name type="common">Atlantic snow crab</name>
    <name type="synonym">Cancer opilio</name>
    <dbReference type="NCBI Taxonomy" id="41210"/>
    <lineage>
        <taxon>Eukaryota</taxon>
        <taxon>Metazoa</taxon>
        <taxon>Ecdysozoa</taxon>
        <taxon>Arthropoda</taxon>
        <taxon>Crustacea</taxon>
        <taxon>Multicrustacea</taxon>
        <taxon>Malacostraca</taxon>
        <taxon>Eumalacostraca</taxon>
        <taxon>Eucarida</taxon>
        <taxon>Decapoda</taxon>
        <taxon>Pleocyemata</taxon>
        <taxon>Brachyura</taxon>
        <taxon>Eubrachyura</taxon>
        <taxon>Majoidea</taxon>
        <taxon>Majidae</taxon>
        <taxon>Chionoecetes</taxon>
    </lineage>
</organism>
<proteinExistence type="predicted"/>
<sequence>MTLRVFSIILIATALVGVWAGKAKVIPNIHVSKELPPNPEVQHILDSIKPQIEKELRHLFIEMSKLTLLAYREVLFGPKREDLDILTKADIGMKSVIHIDVEQPEPTKHEIPPPTLLHYQYPKNVTDPITFDRFL</sequence>
<protein>
    <submittedName>
        <fullName evidence="2">Cystatin-B</fullName>
    </submittedName>
</protein>
<evidence type="ECO:0000313" key="3">
    <source>
        <dbReference type="Proteomes" id="UP000770661"/>
    </source>
</evidence>
<feature type="chain" id="PRO_5035200460" evidence="1">
    <location>
        <begin position="21"/>
        <end position="135"/>
    </location>
</feature>
<dbReference type="AlphaFoldDB" id="A0A8J5D413"/>
<evidence type="ECO:0000256" key="1">
    <source>
        <dbReference type="SAM" id="SignalP"/>
    </source>
</evidence>
<keyword evidence="1" id="KW-0732">Signal</keyword>
<evidence type="ECO:0000313" key="2">
    <source>
        <dbReference type="EMBL" id="KAG0728672.1"/>
    </source>
</evidence>
<dbReference type="Gene3D" id="3.10.450.10">
    <property type="match status" value="1"/>
</dbReference>
<feature type="signal peptide" evidence="1">
    <location>
        <begin position="1"/>
        <end position="20"/>
    </location>
</feature>
<name>A0A8J5D413_CHIOP</name>
<keyword evidence="3" id="KW-1185">Reference proteome</keyword>